<dbReference type="Proteomes" id="UP001066276">
    <property type="component" value="Chromosome 1_2"/>
</dbReference>
<gene>
    <name evidence="1" type="ORF">NDU88_006669</name>
</gene>
<accession>A0AAV7WB77</accession>
<keyword evidence="2" id="KW-1185">Reference proteome</keyword>
<dbReference type="AlphaFoldDB" id="A0AAV7WB77"/>
<evidence type="ECO:0000313" key="1">
    <source>
        <dbReference type="EMBL" id="KAJ1211308.1"/>
    </source>
</evidence>
<reference evidence="1" key="1">
    <citation type="journal article" date="2022" name="bioRxiv">
        <title>Sequencing and chromosome-scale assembly of the giantPleurodeles waltlgenome.</title>
        <authorList>
            <person name="Brown T."/>
            <person name="Elewa A."/>
            <person name="Iarovenko S."/>
            <person name="Subramanian E."/>
            <person name="Araus A.J."/>
            <person name="Petzold A."/>
            <person name="Susuki M."/>
            <person name="Suzuki K.-i.T."/>
            <person name="Hayashi T."/>
            <person name="Toyoda A."/>
            <person name="Oliveira C."/>
            <person name="Osipova E."/>
            <person name="Leigh N.D."/>
            <person name="Simon A."/>
            <person name="Yun M.H."/>
        </authorList>
    </citation>
    <scope>NUCLEOTIDE SEQUENCE</scope>
    <source>
        <strain evidence="1">20211129_DDA</strain>
        <tissue evidence="1">Liver</tissue>
    </source>
</reference>
<evidence type="ECO:0000313" key="2">
    <source>
        <dbReference type="Proteomes" id="UP001066276"/>
    </source>
</evidence>
<proteinExistence type="predicted"/>
<protein>
    <submittedName>
        <fullName evidence="1">Uncharacterized protein</fullName>
    </submittedName>
</protein>
<organism evidence="1 2">
    <name type="scientific">Pleurodeles waltl</name>
    <name type="common">Iberian ribbed newt</name>
    <dbReference type="NCBI Taxonomy" id="8319"/>
    <lineage>
        <taxon>Eukaryota</taxon>
        <taxon>Metazoa</taxon>
        <taxon>Chordata</taxon>
        <taxon>Craniata</taxon>
        <taxon>Vertebrata</taxon>
        <taxon>Euteleostomi</taxon>
        <taxon>Amphibia</taxon>
        <taxon>Batrachia</taxon>
        <taxon>Caudata</taxon>
        <taxon>Salamandroidea</taxon>
        <taxon>Salamandridae</taxon>
        <taxon>Pleurodelinae</taxon>
        <taxon>Pleurodeles</taxon>
    </lineage>
</organism>
<sequence>MPLRLTDTSFFALHTSESMNLVLRVDKGGAVNLATSHLWIMLPITIGGNTSPWPSHGSRIVGGPSSSGVELSQYARQSQINLSWSLG</sequence>
<comment type="caution">
    <text evidence="1">The sequence shown here is derived from an EMBL/GenBank/DDBJ whole genome shotgun (WGS) entry which is preliminary data.</text>
</comment>
<name>A0AAV7WB77_PLEWA</name>
<dbReference type="EMBL" id="JANPWB010000002">
    <property type="protein sequence ID" value="KAJ1211308.1"/>
    <property type="molecule type" value="Genomic_DNA"/>
</dbReference>